<dbReference type="PROSITE" id="PS51142">
    <property type="entry name" value="NAS"/>
    <property type="match status" value="1"/>
</dbReference>
<dbReference type="PANTHER" id="PTHR32266">
    <property type="entry name" value="NICOTIANAMINE SYNTHASE 3"/>
    <property type="match status" value="1"/>
</dbReference>
<name>A0ABW1V4K0_9BACL</name>
<dbReference type="Pfam" id="PF03059">
    <property type="entry name" value="NAS"/>
    <property type="match status" value="1"/>
</dbReference>
<organism evidence="3 4">
    <name type="scientific">Paenibacillus septentrionalis</name>
    <dbReference type="NCBI Taxonomy" id="429342"/>
    <lineage>
        <taxon>Bacteria</taxon>
        <taxon>Bacillati</taxon>
        <taxon>Bacillota</taxon>
        <taxon>Bacilli</taxon>
        <taxon>Bacillales</taxon>
        <taxon>Paenibacillaceae</taxon>
        <taxon>Paenibacillus</taxon>
    </lineage>
</organism>
<dbReference type="EMBL" id="JBHSTE010000004">
    <property type="protein sequence ID" value="MFC6333702.1"/>
    <property type="molecule type" value="Genomic_DNA"/>
</dbReference>
<evidence type="ECO:0000313" key="4">
    <source>
        <dbReference type="Proteomes" id="UP001596233"/>
    </source>
</evidence>
<sequence length="301" mass="34063">MKVDSIDSVIYTQTDDQRRKHFIEDFIALIREANEILQKQSDLSPTNQLVADTVRRLSDQLRARYSQEEIQTILSNNYIRMNQRSLQHKLSEAECLAELEASRRICQIQLSVIDEVKKLPSWNIYMELVGKELSILHQLDIQDGRAVKTPIVFVGSGSLPLSAIILHLQGNAEVICLEIDDAAYEASCALVKSMGLSTHITILKENGADYIYSSCSLIFVASLVRNKGEVLEQIKRTASDPLVAIRTAEGIKQIMYESIDESQLIKQGWRVAARTLPNEQLVINSTLFLKRVAFSRSKWLD</sequence>
<evidence type="ECO:0000256" key="2">
    <source>
        <dbReference type="ARBA" id="ARBA00022691"/>
    </source>
</evidence>
<dbReference type="Gene3D" id="3.40.50.150">
    <property type="entry name" value="Vaccinia Virus protein VP39"/>
    <property type="match status" value="1"/>
</dbReference>
<proteinExistence type="predicted"/>
<evidence type="ECO:0000313" key="3">
    <source>
        <dbReference type="EMBL" id="MFC6333702.1"/>
    </source>
</evidence>
<dbReference type="SUPFAM" id="SSF53335">
    <property type="entry name" value="S-adenosyl-L-methionine-dependent methyltransferases"/>
    <property type="match status" value="1"/>
</dbReference>
<accession>A0ABW1V4K0</accession>
<keyword evidence="2" id="KW-0949">S-adenosyl-L-methionine</keyword>
<dbReference type="Proteomes" id="UP001596233">
    <property type="component" value="Unassembled WGS sequence"/>
</dbReference>
<keyword evidence="4" id="KW-1185">Reference proteome</keyword>
<dbReference type="RefSeq" id="WP_379235439.1">
    <property type="nucleotide sequence ID" value="NZ_JBHSTE010000004.1"/>
</dbReference>
<dbReference type="InterPro" id="IPR029063">
    <property type="entry name" value="SAM-dependent_MTases_sf"/>
</dbReference>
<gene>
    <name evidence="3" type="ORF">ACFP56_13830</name>
</gene>
<protein>
    <submittedName>
        <fullName evidence="3">Nicotianamine synthase family protein</fullName>
    </submittedName>
</protein>
<comment type="caution">
    <text evidence="3">The sequence shown here is derived from an EMBL/GenBank/DDBJ whole genome shotgun (WGS) entry which is preliminary data.</text>
</comment>
<keyword evidence="1" id="KW-0808">Transferase</keyword>
<dbReference type="InterPro" id="IPR004298">
    <property type="entry name" value="Nicotian_synth"/>
</dbReference>
<evidence type="ECO:0000256" key="1">
    <source>
        <dbReference type="ARBA" id="ARBA00022679"/>
    </source>
</evidence>
<dbReference type="PANTHER" id="PTHR32266:SF12">
    <property type="entry name" value="NICOTIANAMINE SYNTHASE 3"/>
    <property type="match status" value="1"/>
</dbReference>
<reference evidence="4" key="1">
    <citation type="journal article" date="2019" name="Int. J. Syst. Evol. Microbiol.">
        <title>The Global Catalogue of Microorganisms (GCM) 10K type strain sequencing project: providing services to taxonomists for standard genome sequencing and annotation.</title>
        <authorList>
            <consortium name="The Broad Institute Genomics Platform"/>
            <consortium name="The Broad Institute Genome Sequencing Center for Infectious Disease"/>
            <person name="Wu L."/>
            <person name="Ma J."/>
        </authorList>
    </citation>
    <scope>NUCLEOTIDE SEQUENCE [LARGE SCALE GENOMIC DNA]</scope>
    <source>
        <strain evidence="4">PCU 280</strain>
    </source>
</reference>